<dbReference type="EMBL" id="UYJE01007612">
    <property type="protein sequence ID" value="VDI56460.1"/>
    <property type="molecule type" value="Genomic_DNA"/>
</dbReference>
<dbReference type="Gene3D" id="3.40.220.10">
    <property type="entry name" value="Leucine Aminopeptidase, subunit E, domain 1"/>
    <property type="match status" value="1"/>
</dbReference>
<sequence>MIITYQAFYDEEKKRLSAPAHVPAQAHVHQQFASGDNSGSMQVVPKVLSDTEFQVGSVKLTVEKGDILSKKCGAIVNGTNHELDLTKGAVSQALRKKCDANKLDLEVSKKVSRKPKLANKKDIMCKHGTRIILVYGTLGAQKADVVVCSFDPMLDSFGGSAKSIE</sequence>
<name>A0A8B6FXU8_MYTGA</name>
<accession>A0A8B6FXU8</accession>
<gene>
    <name evidence="1" type="ORF">MGAL_10B082084</name>
</gene>
<protein>
    <submittedName>
        <fullName evidence="1">Uncharacterized protein</fullName>
    </submittedName>
</protein>
<proteinExistence type="predicted"/>
<dbReference type="Proteomes" id="UP000596742">
    <property type="component" value="Unassembled WGS sequence"/>
</dbReference>
<reference evidence="1" key="1">
    <citation type="submission" date="2018-11" db="EMBL/GenBank/DDBJ databases">
        <authorList>
            <person name="Alioto T."/>
            <person name="Alioto T."/>
        </authorList>
    </citation>
    <scope>NUCLEOTIDE SEQUENCE</scope>
</reference>
<evidence type="ECO:0000313" key="2">
    <source>
        <dbReference type="Proteomes" id="UP000596742"/>
    </source>
</evidence>
<organism evidence="1 2">
    <name type="scientific">Mytilus galloprovincialis</name>
    <name type="common">Mediterranean mussel</name>
    <dbReference type="NCBI Taxonomy" id="29158"/>
    <lineage>
        <taxon>Eukaryota</taxon>
        <taxon>Metazoa</taxon>
        <taxon>Spiralia</taxon>
        <taxon>Lophotrochozoa</taxon>
        <taxon>Mollusca</taxon>
        <taxon>Bivalvia</taxon>
        <taxon>Autobranchia</taxon>
        <taxon>Pteriomorphia</taxon>
        <taxon>Mytilida</taxon>
        <taxon>Mytiloidea</taxon>
        <taxon>Mytilidae</taxon>
        <taxon>Mytilinae</taxon>
        <taxon>Mytilus</taxon>
    </lineage>
</organism>
<keyword evidence="2" id="KW-1185">Reference proteome</keyword>
<dbReference type="InterPro" id="IPR043472">
    <property type="entry name" value="Macro_dom-like"/>
</dbReference>
<dbReference type="SUPFAM" id="SSF52949">
    <property type="entry name" value="Macro domain-like"/>
    <property type="match status" value="1"/>
</dbReference>
<feature type="non-terminal residue" evidence="1">
    <location>
        <position position="1"/>
    </location>
</feature>
<dbReference type="AlphaFoldDB" id="A0A8B6FXU8"/>
<comment type="caution">
    <text evidence="1">The sequence shown here is derived from an EMBL/GenBank/DDBJ whole genome shotgun (WGS) entry which is preliminary data.</text>
</comment>
<evidence type="ECO:0000313" key="1">
    <source>
        <dbReference type="EMBL" id="VDI56460.1"/>
    </source>
</evidence>